<evidence type="ECO:0000313" key="6">
    <source>
        <dbReference type="Proteomes" id="UP000008792"/>
    </source>
</evidence>
<dbReference type="AlphaFoldDB" id="B4M815"/>
<dbReference type="SMART" id="SM00700">
    <property type="entry name" value="JHBP"/>
    <property type="match status" value="1"/>
</dbReference>
<keyword evidence="2" id="KW-0090">Biological rhythms</keyword>
<evidence type="ECO:0000256" key="3">
    <source>
        <dbReference type="ARBA" id="ARBA00060902"/>
    </source>
</evidence>
<proteinExistence type="inferred from homology"/>
<dbReference type="GO" id="GO:0007623">
    <property type="term" value="P:circadian rhythm"/>
    <property type="evidence" value="ECO:0007669"/>
    <property type="project" value="UniProtKB-ARBA"/>
</dbReference>
<dbReference type="InterPro" id="IPR038606">
    <property type="entry name" value="To_sf"/>
</dbReference>
<evidence type="ECO:0000256" key="2">
    <source>
        <dbReference type="ARBA" id="ARBA00023108"/>
    </source>
</evidence>
<dbReference type="SMR" id="B4M815"/>
<protein>
    <recommendedName>
        <fullName evidence="7">Circadian clock-controlled protein</fullName>
    </recommendedName>
</protein>
<keyword evidence="1 4" id="KW-0732">Signal</keyword>
<dbReference type="FunCoup" id="B4M815">
    <property type="interactions" value="15"/>
</dbReference>
<name>B4M815_DROVI</name>
<dbReference type="InParanoid" id="B4M815"/>
<comment type="similarity">
    <text evidence="3">Belongs to the TO family.</text>
</comment>
<evidence type="ECO:0000256" key="4">
    <source>
        <dbReference type="SAM" id="SignalP"/>
    </source>
</evidence>
<sequence>MYNWRSHTWMAIAIALGHIAAGGGDPLPDKLQRCRVDDEACILRQTQTYVRLYKNGIPERNVPSIDPFQLGTLSINSGGDTDSVQFNLIMSNTTLHNFADTVIFKSAKGFTKDLNKPLKLLWSVTLPAVELRADYEVEGKILILPIVSHGKLVIKLNEMQSRSRIRATPEKRADGHTYLKVTEYKSVGKVASGHFNLTNLFNDNAELRDSTLKVLNDEWDALSADIQPKITEASDRFLSVALQKLLDTLPYDEFFKD</sequence>
<dbReference type="Proteomes" id="UP000008792">
    <property type="component" value="Unassembled WGS sequence"/>
</dbReference>
<reference evidence="5 6" key="1">
    <citation type="journal article" date="2007" name="Nature">
        <title>Evolution of genes and genomes on the Drosophila phylogeny.</title>
        <authorList>
            <consortium name="Drosophila 12 Genomes Consortium"/>
            <person name="Clark A.G."/>
            <person name="Eisen M.B."/>
            <person name="Smith D.R."/>
            <person name="Bergman C.M."/>
            <person name="Oliver B."/>
            <person name="Markow T.A."/>
            <person name="Kaufman T.C."/>
            <person name="Kellis M."/>
            <person name="Gelbart W."/>
            <person name="Iyer V.N."/>
            <person name="Pollard D.A."/>
            <person name="Sackton T.B."/>
            <person name="Larracuente A.M."/>
            <person name="Singh N.D."/>
            <person name="Abad J.P."/>
            <person name="Abt D.N."/>
            <person name="Adryan B."/>
            <person name="Aguade M."/>
            <person name="Akashi H."/>
            <person name="Anderson W.W."/>
            <person name="Aquadro C.F."/>
            <person name="Ardell D.H."/>
            <person name="Arguello R."/>
            <person name="Artieri C.G."/>
            <person name="Barbash D.A."/>
            <person name="Barker D."/>
            <person name="Barsanti P."/>
            <person name="Batterham P."/>
            <person name="Batzoglou S."/>
            <person name="Begun D."/>
            <person name="Bhutkar A."/>
            <person name="Blanco E."/>
            <person name="Bosak S.A."/>
            <person name="Bradley R.K."/>
            <person name="Brand A.D."/>
            <person name="Brent M.R."/>
            <person name="Brooks A.N."/>
            <person name="Brown R.H."/>
            <person name="Butlin R.K."/>
            <person name="Caggese C."/>
            <person name="Calvi B.R."/>
            <person name="Bernardo de Carvalho A."/>
            <person name="Caspi A."/>
            <person name="Castrezana S."/>
            <person name="Celniker S.E."/>
            <person name="Chang J.L."/>
            <person name="Chapple C."/>
            <person name="Chatterji S."/>
            <person name="Chinwalla A."/>
            <person name="Civetta A."/>
            <person name="Clifton S.W."/>
            <person name="Comeron J.M."/>
            <person name="Costello J.C."/>
            <person name="Coyne J.A."/>
            <person name="Daub J."/>
            <person name="David R.G."/>
            <person name="Delcher A.L."/>
            <person name="Delehaunty K."/>
            <person name="Do C.B."/>
            <person name="Ebling H."/>
            <person name="Edwards K."/>
            <person name="Eickbush T."/>
            <person name="Evans J.D."/>
            <person name="Filipski A."/>
            <person name="Findeiss S."/>
            <person name="Freyhult E."/>
            <person name="Fulton L."/>
            <person name="Fulton R."/>
            <person name="Garcia A.C."/>
            <person name="Gardiner A."/>
            <person name="Garfield D.A."/>
            <person name="Garvin B.E."/>
            <person name="Gibson G."/>
            <person name="Gilbert D."/>
            <person name="Gnerre S."/>
            <person name="Godfrey J."/>
            <person name="Good R."/>
            <person name="Gotea V."/>
            <person name="Gravely B."/>
            <person name="Greenberg A.J."/>
            <person name="Griffiths-Jones S."/>
            <person name="Gross S."/>
            <person name="Guigo R."/>
            <person name="Gustafson E.A."/>
            <person name="Haerty W."/>
            <person name="Hahn M.W."/>
            <person name="Halligan D.L."/>
            <person name="Halpern A.L."/>
            <person name="Halter G.M."/>
            <person name="Han M.V."/>
            <person name="Heger A."/>
            <person name="Hillier L."/>
            <person name="Hinrichs A.S."/>
            <person name="Holmes I."/>
            <person name="Hoskins R.A."/>
            <person name="Hubisz M.J."/>
            <person name="Hultmark D."/>
            <person name="Huntley M.A."/>
            <person name="Jaffe D.B."/>
            <person name="Jagadeeshan S."/>
            <person name="Jeck W.R."/>
            <person name="Johnson J."/>
            <person name="Jones C.D."/>
            <person name="Jordan W.C."/>
            <person name="Karpen G.H."/>
            <person name="Kataoka E."/>
            <person name="Keightley P.D."/>
            <person name="Kheradpour P."/>
            <person name="Kirkness E.F."/>
            <person name="Koerich L.B."/>
            <person name="Kristiansen K."/>
            <person name="Kudrna D."/>
            <person name="Kulathinal R.J."/>
            <person name="Kumar S."/>
            <person name="Kwok R."/>
            <person name="Lander E."/>
            <person name="Langley C.H."/>
            <person name="Lapoint R."/>
            <person name="Lazzaro B.P."/>
            <person name="Lee S.J."/>
            <person name="Levesque L."/>
            <person name="Li R."/>
            <person name="Lin C.F."/>
            <person name="Lin M.F."/>
            <person name="Lindblad-Toh K."/>
            <person name="Llopart A."/>
            <person name="Long M."/>
            <person name="Low L."/>
            <person name="Lozovsky E."/>
            <person name="Lu J."/>
            <person name="Luo M."/>
            <person name="Machado C.A."/>
            <person name="Makalowski W."/>
            <person name="Marzo M."/>
            <person name="Matsuda M."/>
            <person name="Matzkin L."/>
            <person name="McAllister B."/>
            <person name="McBride C.S."/>
            <person name="McKernan B."/>
            <person name="McKernan K."/>
            <person name="Mendez-Lago M."/>
            <person name="Minx P."/>
            <person name="Mollenhauer M.U."/>
            <person name="Montooth K."/>
            <person name="Mount S.M."/>
            <person name="Mu X."/>
            <person name="Myers E."/>
            <person name="Negre B."/>
            <person name="Newfeld S."/>
            <person name="Nielsen R."/>
            <person name="Noor M.A."/>
            <person name="O'Grady P."/>
            <person name="Pachter L."/>
            <person name="Papaceit M."/>
            <person name="Parisi M.J."/>
            <person name="Parisi M."/>
            <person name="Parts L."/>
            <person name="Pedersen J.S."/>
            <person name="Pesole G."/>
            <person name="Phillippy A.M."/>
            <person name="Ponting C.P."/>
            <person name="Pop M."/>
            <person name="Porcelli D."/>
            <person name="Powell J.R."/>
            <person name="Prohaska S."/>
            <person name="Pruitt K."/>
            <person name="Puig M."/>
            <person name="Quesneville H."/>
            <person name="Ram K.R."/>
            <person name="Rand D."/>
            <person name="Rasmussen M.D."/>
            <person name="Reed L.K."/>
            <person name="Reenan R."/>
            <person name="Reily A."/>
            <person name="Remington K.A."/>
            <person name="Rieger T.T."/>
            <person name="Ritchie M.G."/>
            <person name="Robin C."/>
            <person name="Rogers Y.H."/>
            <person name="Rohde C."/>
            <person name="Rozas J."/>
            <person name="Rubenfield M.J."/>
            <person name="Ruiz A."/>
            <person name="Russo S."/>
            <person name="Salzberg S.L."/>
            <person name="Sanchez-Gracia A."/>
            <person name="Saranga D.J."/>
            <person name="Sato H."/>
            <person name="Schaeffer S.W."/>
            <person name="Schatz M.C."/>
            <person name="Schlenke T."/>
            <person name="Schwartz R."/>
            <person name="Segarra C."/>
            <person name="Singh R.S."/>
            <person name="Sirot L."/>
            <person name="Sirota M."/>
            <person name="Sisneros N.B."/>
            <person name="Smith C.D."/>
            <person name="Smith T.F."/>
            <person name="Spieth J."/>
            <person name="Stage D.E."/>
            <person name="Stark A."/>
            <person name="Stephan W."/>
            <person name="Strausberg R.L."/>
            <person name="Strempel S."/>
            <person name="Sturgill D."/>
            <person name="Sutton G."/>
            <person name="Sutton G.G."/>
            <person name="Tao W."/>
            <person name="Teichmann S."/>
            <person name="Tobari Y.N."/>
            <person name="Tomimura Y."/>
            <person name="Tsolas J.M."/>
            <person name="Valente V.L."/>
            <person name="Venter E."/>
            <person name="Venter J.C."/>
            <person name="Vicario S."/>
            <person name="Vieira F.G."/>
            <person name="Vilella A.J."/>
            <person name="Villasante A."/>
            <person name="Walenz B."/>
            <person name="Wang J."/>
            <person name="Wasserman M."/>
            <person name="Watts T."/>
            <person name="Wilson D."/>
            <person name="Wilson R.K."/>
            <person name="Wing R.A."/>
            <person name="Wolfner M.F."/>
            <person name="Wong A."/>
            <person name="Wong G.K."/>
            <person name="Wu C.I."/>
            <person name="Wu G."/>
            <person name="Yamamoto D."/>
            <person name="Yang H.P."/>
            <person name="Yang S.P."/>
            <person name="Yorke J.A."/>
            <person name="Yoshida K."/>
            <person name="Zdobnov E."/>
            <person name="Zhang P."/>
            <person name="Zhang Y."/>
            <person name="Zimin A.V."/>
            <person name="Baldwin J."/>
            <person name="Abdouelleil A."/>
            <person name="Abdulkadir J."/>
            <person name="Abebe A."/>
            <person name="Abera B."/>
            <person name="Abreu J."/>
            <person name="Acer S.C."/>
            <person name="Aftuck L."/>
            <person name="Alexander A."/>
            <person name="An P."/>
            <person name="Anderson E."/>
            <person name="Anderson S."/>
            <person name="Arachi H."/>
            <person name="Azer M."/>
            <person name="Bachantsang P."/>
            <person name="Barry A."/>
            <person name="Bayul T."/>
            <person name="Berlin A."/>
            <person name="Bessette D."/>
            <person name="Bloom T."/>
            <person name="Blye J."/>
            <person name="Boguslavskiy L."/>
            <person name="Bonnet C."/>
            <person name="Boukhgalter B."/>
            <person name="Bourzgui I."/>
            <person name="Brown A."/>
            <person name="Cahill P."/>
            <person name="Channer S."/>
            <person name="Cheshatsang Y."/>
            <person name="Chuda L."/>
            <person name="Citroen M."/>
            <person name="Collymore A."/>
            <person name="Cooke P."/>
            <person name="Costello M."/>
            <person name="D'Aco K."/>
            <person name="Daza R."/>
            <person name="De Haan G."/>
            <person name="DeGray S."/>
            <person name="DeMaso C."/>
            <person name="Dhargay N."/>
            <person name="Dooley K."/>
            <person name="Dooley E."/>
            <person name="Doricent M."/>
            <person name="Dorje P."/>
            <person name="Dorjee K."/>
            <person name="Dupes A."/>
            <person name="Elong R."/>
            <person name="Falk J."/>
            <person name="Farina A."/>
            <person name="Faro S."/>
            <person name="Ferguson D."/>
            <person name="Fisher S."/>
            <person name="Foley C.D."/>
            <person name="Franke A."/>
            <person name="Friedrich D."/>
            <person name="Gadbois L."/>
            <person name="Gearin G."/>
            <person name="Gearin C.R."/>
            <person name="Giannoukos G."/>
            <person name="Goode T."/>
            <person name="Graham J."/>
            <person name="Grandbois E."/>
            <person name="Grewal S."/>
            <person name="Gyaltsen K."/>
            <person name="Hafez N."/>
            <person name="Hagos B."/>
            <person name="Hall J."/>
            <person name="Henson C."/>
            <person name="Hollinger A."/>
            <person name="Honan T."/>
            <person name="Huard M.D."/>
            <person name="Hughes L."/>
            <person name="Hurhula B."/>
            <person name="Husby M.E."/>
            <person name="Kamat A."/>
            <person name="Kanga B."/>
            <person name="Kashin S."/>
            <person name="Khazanovich D."/>
            <person name="Kisner P."/>
            <person name="Lance K."/>
            <person name="Lara M."/>
            <person name="Lee W."/>
            <person name="Lennon N."/>
            <person name="Letendre F."/>
            <person name="LeVine R."/>
            <person name="Lipovsky A."/>
            <person name="Liu X."/>
            <person name="Liu J."/>
            <person name="Liu S."/>
            <person name="Lokyitsang T."/>
            <person name="Lokyitsang Y."/>
            <person name="Lubonja R."/>
            <person name="Lui A."/>
            <person name="MacDonald P."/>
            <person name="Magnisalis V."/>
            <person name="Maru K."/>
            <person name="Matthews C."/>
            <person name="McCusker W."/>
            <person name="McDonough S."/>
            <person name="Mehta T."/>
            <person name="Meldrim J."/>
            <person name="Meneus L."/>
            <person name="Mihai O."/>
            <person name="Mihalev A."/>
            <person name="Mihova T."/>
            <person name="Mittelman R."/>
            <person name="Mlenga V."/>
            <person name="Montmayeur A."/>
            <person name="Mulrain L."/>
            <person name="Navidi A."/>
            <person name="Naylor J."/>
            <person name="Negash T."/>
            <person name="Nguyen T."/>
            <person name="Nguyen N."/>
            <person name="Nicol R."/>
            <person name="Norbu C."/>
            <person name="Norbu N."/>
            <person name="Novod N."/>
            <person name="O'Neill B."/>
            <person name="Osman S."/>
            <person name="Markiewicz E."/>
            <person name="Oyono O.L."/>
            <person name="Patti C."/>
            <person name="Phunkhang P."/>
            <person name="Pierre F."/>
            <person name="Priest M."/>
            <person name="Raghuraman S."/>
            <person name="Rege F."/>
            <person name="Reyes R."/>
            <person name="Rise C."/>
            <person name="Rogov P."/>
            <person name="Ross K."/>
            <person name="Ryan E."/>
            <person name="Settipalli S."/>
            <person name="Shea T."/>
            <person name="Sherpa N."/>
            <person name="Shi L."/>
            <person name="Shih D."/>
            <person name="Sparrow T."/>
            <person name="Spaulding J."/>
            <person name="Stalker J."/>
            <person name="Stange-Thomann N."/>
            <person name="Stavropoulos S."/>
            <person name="Stone C."/>
            <person name="Strader C."/>
            <person name="Tesfaye S."/>
            <person name="Thomson T."/>
            <person name="Thoulutsang Y."/>
            <person name="Thoulutsang D."/>
            <person name="Topham K."/>
            <person name="Topping I."/>
            <person name="Tsamla T."/>
            <person name="Vassiliev H."/>
            <person name="Vo A."/>
            <person name="Wangchuk T."/>
            <person name="Wangdi T."/>
            <person name="Weiand M."/>
            <person name="Wilkinson J."/>
            <person name="Wilson A."/>
            <person name="Yadav S."/>
            <person name="Young G."/>
            <person name="Yu Q."/>
            <person name="Zembek L."/>
            <person name="Zhong D."/>
            <person name="Zimmer A."/>
            <person name="Zwirko Z."/>
            <person name="Jaffe D.B."/>
            <person name="Alvarez P."/>
            <person name="Brockman W."/>
            <person name="Butler J."/>
            <person name="Chin C."/>
            <person name="Gnerre S."/>
            <person name="Grabherr M."/>
            <person name="Kleber M."/>
            <person name="Mauceli E."/>
            <person name="MacCallum I."/>
        </authorList>
    </citation>
    <scope>NUCLEOTIDE SEQUENCE [LARGE SCALE GENOMIC DNA]</scope>
    <source>
        <strain evidence="6">Tucson 15010-1051.87</strain>
    </source>
</reference>
<dbReference type="HOGENOM" id="CLU_069908_0_2_1"/>
<dbReference type="GO" id="GO:0005615">
    <property type="term" value="C:extracellular space"/>
    <property type="evidence" value="ECO:0007669"/>
    <property type="project" value="TreeGrafter"/>
</dbReference>
<dbReference type="OMA" id="HTYLNIT"/>
<keyword evidence="6" id="KW-1185">Reference proteome</keyword>
<evidence type="ECO:0000256" key="1">
    <source>
        <dbReference type="ARBA" id="ARBA00022729"/>
    </source>
</evidence>
<dbReference type="PANTHER" id="PTHR11008">
    <property type="entry name" value="PROTEIN TAKEOUT-LIKE PROTEIN"/>
    <property type="match status" value="1"/>
</dbReference>
<feature type="chain" id="PRO_5002817407" description="Circadian clock-controlled protein" evidence="4">
    <location>
        <begin position="25"/>
        <end position="257"/>
    </location>
</feature>
<evidence type="ECO:0000313" key="5">
    <source>
        <dbReference type="EMBL" id="EDW62291.1"/>
    </source>
</evidence>
<dbReference type="FunFam" id="3.15.10.30:FF:000001">
    <property type="entry name" value="Takeout-like protein 1"/>
    <property type="match status" value="1"/>
</dbReference>
<dbReference type="PhylomeDB" id="B4M815"/>
<dbReference type="PANTHER" id="PTHR11008:SF32">
    <property type="entry name" value="CIRCADIAN CLOCK-CONTROLLED PROTEIN DAYWAKE-RELATED"/>
    <property type="match status" value="1"/>
</dbReference>
<organism evidence="5 6">
    <name type="scientific">Drosophila virilis</name>
    <name type="common">Fruit fly</name>
    <dbReference type="NCBI Taxonomy" id="7244"/>
    <lineage>
        <taxon>Eukaryota</taxon>
        <taxon>Metazoa</taxon>
        <taxon>Ecdysozoa</taxon>
        <taxon>Arthropoda</taxon>
        <taxon>Hexapoda</taxon>
        <taxon>Insecta</taxon>
        <taxon>Pterygota</taxon>
        <taxon>Neoptera</taxon>
        <taxon>Endopterygota</taxon>
        <taxon>Diptera</taxon>
        <taxon>Brachycera</taxon>
        <taxon>Muscomorpha</taxon>
        <taxon>Ephydroidea</taxon>
        <taxon>Drosophilidae</taxon>
        <taxon>Drosophila</taxon>
    </lineage>
</organism>
<accession>B4M815</accession>
<dbReference type="OrthoDB" id="8118208at2759"/>
<dbReference type="Gene3D" id="3.15.10.30">
    <property type="entry name" value="Haemolymph juvenile hormone binding protein"/>
    <property type="match status" value="1"/>
</dbReference>
<dbReference type="eggNOG" id="ENOG502T6I4">
    <property type="taxonomic scope" value="Eukaryota"/>
</dbReference>
<gene>
    <name evidence="5" type="primary">Dvir\GJ16719</name>
    <name evidence="5" type="ORF">Dvir_GJ16719</name>
</gene>
<dbReference type="EMBL" id="CH940653">
    <property type="protein sequence ID" value="EDW62291.1"/>
    <property type="molecule type" value="Genomic_DNA"/>
</dbReference>
<dbReference type="Pfam" id="PF06585">
    <property type="entry name" value="JHBP"/>
    <property type="match status" value="1"/>
</dbReference>
<feature type="signal peptide" evidence="4">
    <location>
        <begin position="1"/>
        <end position="24"/>
    </location>
</feature>
<evidence type="ECO:0008006" key="7">
    <source>
        <dbReference type="Google" id="ProtNLM"/>
    </source>
</evidence>
<dbReference type="InterPro" id="IPR010562">
    <property type="entry name" value="Haemolymph_juvenile_hormone-bd"/>
</dbReference>
<dbReference type="STRING" id="7244.B4M815"/>
<dbReference type="KEGG" id="dvi:6633593"/>